<comment type="caution">
    <text evidence="1">The sequence shown here is derived from an EMBL/GenBank/DDBJ whole genome shotgun (WGS) entry which is preliminary data.</text>
</comment>
<name>A0A0F9UTG5_9ZZZZ</name>
<accession>A0A0F9UTG5</accession>
<dbReference type="Gene3D" id="3.20.20.80">
    <property type="entry name" value="Glycosidases"/>
    <property type="match status" value="1"/>
</dbReference>
<reference evidence="1" key="1">
    <citation type="journal article" date="2015" name="Nature">
        <title>Complex archaea that bridge the gap between prokaryotes and eukaryotes.</title>
        <authorList>
            <person name="Spang A."/>
            <person name="Saw J.H."/>
            <person name="Jorgensen S.L."/>
            <person name="Zaremba-Niedzwiedzka K."/>
            <person name="Martijn J."/>
            <person name="Lind A.E."/>
            <person name="van Eijk R."/>
            <person name="Schleper C."/>
            <person name="Guy L."/>
            <person name="Ettema T.J."/>
        </authorList>
    </citation>
    <scope>NUCLEOTIDE SEQUENCE</scope>
</reference>
<evidence type="ECO:0000313" key="1">
    <source>
        <dbReference type="EMBL" id="KKN64481.1"/>
    </source>
</evidence>
<dbReference type="InterPro" id="IPR017853">
    <property type="entry name" value="GH"/>
</dbReference>
<gene>
    <name evidence="1" type="ORF">LCGC14_0490940</name>
</gene>
<dbReference type="AlphaFoldDB" id="A0A0F9UTG5"/>
<dbReference type="SUPFAM" id="SSF51445">
    <property type="entry name" value="(Trans)glycosidases"/>
    <property type="match status" value="1"/>
</dbReference>
<protein>
    <submittedName>
        <fullName evidence="1">Uncharacterized protein</fullName>
    </submittedName>
</protein>
<proteinExistence type="predicted"/>
<dbReference type="EMBL" id="LAZR01000553">
    <property type="protein sequence ID" value="KKN64481.1"/>
    <property type="molecule type" value="Genomic_DNA"/>
</dbReference>
<sequence>MLELSTRTDISRFNNSRPADDTIRPIDFQRMVDQGVDGVCVRKSIGRFHDPAFEMNWQGAGDAGLRRTVYSVPYIRFDIGPQQLVMSTWPSGGVFDGRVDDPAWADIERKHDLPLSVAIARTLDFMYSMKDTFGECEVYTGKYVWQDFYSRRPGWHKDWALVIAQYRKDLYLKGVAAAKDMVANQVIHPNVPEGWLRDRTGNTIPSELRWEQWQIFADGDNLGNEYGCPSRDIDISFRQGKLLPPPPPDDSALEDLVVSLREAWGVAGDVLTEIEEEVSV</sequence>
<organism evidence="1">
    <name type="scientific">marine sediment metagenome</name>
    <dbReference type="NCBI Taxonomy" id="412755"/>
    <lineage>
        <taxon>unclassified sequences</taxon>
        <taxon>metagenomes</taxon>
        <taxon>ecological metagenomes</taxon>
    </lineage>
</organism>